<dbReference type="Proteomes" id="UP001253458">
    <property type="component" value="Unassembled WGS sequence"/>
</dbReference>
<keyword evidence="1" id="KW-0240">DNA-directed RNA polymerase</keyword>
<dbReference type="Proteomes" id="UP001249076">
    <property type="component" value="Unassembled WGS sequence"/>
</dbReference>
<reference evidence="1 3" key="1">
    <citation type="submission" date="2023-07" db="EMBL/GenBank/DDBJ databases">
        <title>Sorghum-associated microbial communities from plants grown in Nebraska, USA.</title>
        <authorList>
            <person name="Schachtman D."/>
        </authorList>
    </citation>
    <scope>NUCLEOTIDE SEQUENCE</scope>
    <source>
        <strain evidence="2 3">BE105</strain>
        <strain evidence="1">BE69</strain>
    </source>
</reference>
<evidence type="ECO:0000313" key="1">
    <source>
        <dbReference type="EMBL" id="MDR6768628.1"/>
    </source>
</evidence>
<protein>
    <submittedName>
        <fullName evidence="1">DNA-directed RNA polymerase specialized sigma24 family protein</fullName>
    </submittedName>
</protein>
<accession>A0AAJ2BZ91</accession>
<keyword evidence="3" id="KW-1185">Reference proteome</keyword>
<dbReference type="GO" id="GO:0000428">
    <property type="term" value="C:DNA-directed RNA polymerase complex"/>
    <property type="evidence" value="ECO:0007669"/>
    <property type="project" value="UniProtKB-KW"/>
</dbReference>
<dbReference type="EMBL" id="JAVDTS010000003">
    <property type="protein sequence ID" value="MDR6837343.1"/>
    <property type="molecule type" value="Genomic_DNA"/>
</dbReference>
<dbReference type="RefSeq" id="WP_209818781.1">
    <property type="nucleotide sequence ID" value="NZ_JAVDTL010000006.1"/>
</dbReference>
<sequence>MLMRVQETIVDYNRVPDHHQAIHELLENWAAWVRPRAHGWHTQPMFRMYQSKARQWESPVIRNQVNTLDAMKMEKAVAALPEKHRDAIRWSYVDRSNPIGMAKKLAVSKQGLADLVDAGRTMLKNML</sequence>
<organism evidence="1 4">
    <name type="scientific">Acidovorax delafieldii</name>
    <name type="common">Pseudomonas delafieldii</name>
    <dbReference type="NCBI Taxonomy" id="47920"/>
    <lineage>
        <taxon>Bacteria</taxon>
        <taxon>Pseudomonadati</taxon>
        <taxon>Pseudomonadota</taxon>
        <taxon>Betaproteobacteria</taxon>
        <taxon>Burkholderiales</taxon>
        <taxon>Comamonadaceae</taxon>
        <taxon>Acidovorax</taxon>
    </lineage>
</organism>
<evidence type="ECO:0000313" key="3">
    <source>
        <dbReference type="Proteomes" id="UP001249076"/>
    </source>
</evidence>
<keyword evidence="1" id="KW-0804">Transcription</keyword>
<gene>
    <name evidence="1" type="ORF">J2W88_003932</name>
    <name evidence="2" type="ORF">J2W93_002181</name>
</gene>
<comment type="caution">
    <text evidence="1">The sequence shown here is derived from an EMBL/GenBank/DDBJ whole genome shotgun (WGS) entry which is preliminary data.</text>
</comment>
<proteinExistence type="predicted"/>
<evidence type="ECO:0000313" key="4">
    <source>
        <dbReference type="Proteomes" id="UP001253458"/>
    </source>
</evidence>
<evidence type="ECO:0000313" key="2">
    <source>
        <dbReference type="EMBL" id="MDR6837343.1"/>
    </source>
</evidence>
<dbReference type="EMBL" id="JAVDTL010000006">
    <property type="protein sequence ID" value="MDR6768628.1"/>
    <property type="molecule type" value="Genomic_DNA"/>
</dbReference>
<name>A0AAJ2BZ91_ACIDE</name>
<dbReference type="AlphaFoldDB" id="A0AAJ2BZ91"/>